<dbReference type="STRING" id="331657.A0A4V5NH63"/>
<dbReference type="InterPro" id="IPR051695">
    <property type="entry name" value="Phosphoglycerate_Mutase"/>
</dbReference>
<keyword evidence="5" id="KW-1185">Reference proteome</keyword>
<dbReference type="PANTHER" id="PTHR46517:SF1">
    <property type="entry name" value="FRUCTOSE-2,6-BISPHOSPHATASE TIGAR"/>
    <property type="match status" value="1"/>
</dbReference>
<dbReference type="Gene3D" id="3.40.50.1240">
    <property type="entry name" value="Phosphoglycerate mutase-like"/>
    <property type="match status" value="1"/>
</dbReference>
<feature type="region of interest" description="Disordered" evidence="3">
    <location>
        <begin position="370"/>
        <end position="419"/>
    </location>
</feature>
<evidence type="ECO:0000256" key="2">
    <source>
        <dbReference type="PIRSR" id="PIRSR613078-2"/>
    </source>
</evidence>
<evidence type="ECO:0000313" key="5">
    <source>
        <dbReference type="Proteomes" id="UP000308768"/>
    </source>
</evidence>
<dbReference type="GO" id="GO:0045820">
    <property type="term" value="P:negative regulation of glycolytic process"/>
    <property type="evidence" value="ECO:0007669"/>
    <property type="project" value="TreeGrafter"/>
</dbReference>
<dbReference type="Pfam" id="PF00300">
    <property type="entry name" value="His_Phos_1"/>
    <property type="match status" value="2"/>
</dbReference>
<feature type="compositionally biased region" description="Basic and acidic residues" evidence="3">
    <location>
        <begin position="133"/>
        <end position="143"/>
    </location>
</feature>
<dbReference type="GO" id="GO:0004331">
    <property type="term" value="F:fructose-2,6-bisphosphate 2-phosphatase activity"/>
    <property type="evidence" value="ECO:0007669"/>
    <property type="project" value="TreeGrafter"/>
</dbReference>
<dbReference type="SUPFAM" id="SSF53254">
    <property type="entry name" value="Phosphoglycerate mutase-like"/>
    <property type="match status" value="1"/>
</dbReference>
<dbReference type="GO" id="GO:0043456">
    <property type="term" value="P:regulation of pentose-phosphate shunt"/>
    <property type="evidence" value="ECO:0007669"/>
    <property type="project" value="TreeGrafter"/>
</dbReference>
<protein>
    <recommendedName>
        <fullName evidence="6">Phosphoglycerate mutase-like protein</fullName>
    </recommendedName>
</protein>
<evidence type="ECO:0000313" key="4">
    <source>
        <dbReference type="EMBL" id="TKA77829.1"/>
    </source>
</evidence>
<dbReference type="Proteomes" id="UP000308768">
    <property type="component" value="Unassembled WGS sequence"/>
</dbReference>
<dbReference type="InterPro" id="IPR029033">
    <property type="entry name" value="His_PPase_superfam"/>
</dbReference>
<feature type="binding site" evidence="2">
    <location>
        <begin position="7"/>
        <end position="14"/>
    </location>
    <ligand>
        <name>substrate</name>
    </ligand>
</feature>
<keyword evidence="1" id="KW-0378">Hydrolase</keyword>
<reference evidence="4 5" key="1">
    <citation type="submission" date="2017-03" db="EMBL/GenBank/DDBJ databases">
        <title>Genomes of endolithic fungi from Antarctica.</title>
        <authorList>
            <person name="Coleine C."/>
            <person name="Masonjones S."/>
            <person name="Stajich J.E."/>
        </authorList>
    </citation>
    <scope>NUCLEOTIDE SEQUENCE [LARGE SCALE GENOMIC DNA]</scope>
    <source>
        <strain evidence="4 5">CCFEE 5187</strain>
    </source>
</reference>
<evidence type="ECO:0008006" key="6">
    <source>
        <dbReference type="Google" id="ProtNLM"/>
    </source>
</evidence>
<dbReference type="EMBL" id="NAJN01000170">
    <property type="protein sequence ID" value="TKA77829.1"/>
    <property type="molecule type" value="Genomic_DNA"/>
</dbReference>
<dbReference type="CDD" id="cd07067">
    <property type="entry name" value="HP_PGM_like"/>
    <property type="match status" value="1"/>
</dbReference>
<feature type="binding site" evidence="2">
    <location>
        <position position="59"/>
    </location>
    <ligand>
        <name>substrate</name>
    </ligand>
</feature>
<comment type="caution">
    <text evidence="4">The sequence shown here is derived from an EMBL/GenBank/DDBJ whole genome shotgun (WGS) entry which is preliminary data.</text>
</comment>
<feature type="region of interest" description="Disordered" evidence="3">
    <location>
        <begin position="124"/>
        <end position="143"/>
    </location>
</feature>
<proteinExistence type="predicted"/>
<dbReference type="GO" id="GO:0005829">
    <property type="term" value="C:cytosol"/>
    <property type="evidence" value="ECO:0007669"/>
    <property type="project" value="TreeGrafter"/>
</dbReference>
<gene>
    <name evidence="4" type="ORF">B0A49_04288</name>
</gene>
<accession>A0A4V5NH63</accession>
<sequence length="419" mass="46147">MRLFFIRHGETVDNVAGVYAGISDSPLTSHGFQQAQRLGQHFNTTSVTFTHMFSSHLQRAFKTGEAIRAVQTDIGTLVDLEDTAADAETPLVGEERVKVIQLPLLAEQDFGYYEGKPFYARSKGSNTSGKDAYQGEHKNDPGFVDIESKESMAKRSDIFLDEYLLPLIQKPTQDHEHVVAIVSHGIFLGNLWRCLLRRLPPRSVQYTPEVRARNPGRIVLEHLGGWSNTGYLELNIKQSRNTVVPEVALADSNSNAARSPDGQIAGEPVVTKEDASVPLERPFEHEPLMSPAVAKAGELSTEEKSLECLTQPASAPPWKMLEGYTTTIMAINGQDHLKGLKRTRGGIGRSRHDEGQKTIDSFFKQRKISTLSGKGASAKRLKTNATQQGSRDEAGDNQSGQKSLSPPGRHKDGPYQSVF</sequence>
<dbReference type="OrthoDB" id="354304at2759"/>
<dbReference type="InterPro" id="IPR013078">
    <property type="entry name" value="His_Pase_superF_clade-1"/>
</dbReference>
<name>A0A4V5NH63_9PEZI</name>
<dbReference type="PANTHER" id="PTHR46517">
    <property type="entry name" value="FRUCTOSE-2,6-BISPHOSPHATASE TIGAR"/>
    <property type="match status" value="1"/>
</dbReference>
<dbReference type="SMART" id="SM00855">
    <property type="entry name" value="PGAM"/>
    <property type="match status" value="1"/>
</dbReference>
<evidence type="ECO:0000256" key="3">
    <source>
        <dbReference type="SAM" id="MobiDB-lite"/>
    </source>
</evidence>
<evidence type="ECO:0000256" key="1">
    <source>
        <dbReference type="ARBA" id="ARBA00022801"/>
    </source>
</evidence>
<dbReference type="AlphaFoldDB" id="A0A4V5NH63"/>
<organism evidence="4 5">
    <name type="scientific">Cryomyces minteri</name>
    <dbReference type="NCBI Taxonomy" id="331657"/>
    <lineage>
        <taxon>Eukaryota</taxon>
        <taxon>Fungi</taxon>
        <taxon>Dikarya</taxon>
        <taxon>Ascomycota</taxon>
        <taxon>Pezizomycotina</taxon>
        <taxon>Dothideomycetes</taxon>
        <taxon>Dothideomycetes incertae sedis</taxon>
        <taxon>Cryomyces</taxon>
    </lineage>
</organism>